<feature type="compositionally biased region" description="Basic and acidic residues" evidence="1">
    <location>
        <begin position="1"/>
        <end position="14"/>
    </location>
</feature>
<organism evidence="2 3">
    <name type="scientific">Elysia crispata</name>
    <name type="common">lettuce slug</name>
    <dbReference type="NCBI Taxonomy" id="231223"/>
    <lineage>
        <taxon>Eukaryota</taxon>
        <taxon>Metazoa</taxon>
        <taxon>Spiralia</taxon>
        <taxon>Lophotrochozoa</taxon>
        <taxon>Mollusca</taxon>
        <taxon>Gastropoda</taxon>
        <taxon>Heterobranchia</taxon>
        <taxon>Euthyneura</taxon>
        <taxon>Panpulmonata</taxon>
        <taxon>Sacoglossa</taxon>
        <taxon>Placobranchoidea</taxon>
        <taxon>Plakobranchidae</taxon>
        <taxon>Elysia</taxon>
    </lineage>
</organism>
<feature type="region of interest" description="Disordered" evidence="1">
    <location>
        <begin position="51"/>
        <end position="71"/>
    </location>
</feature>
<accession>A0AAE0ZDQ1</accession>
<name>A0AAE0ZDQ1_9GAST</name>
<feature type="region of interest" description="Disordered" evidence="1">
    <location>
        <begin position="1"/>
        <end position="36"/>
    </location>
</feature>
<proteinExistence type="predicted"/>
<protein>
    <submittedName>
        <fullName evidence="2">Uncharacterized protein</fullName>
    </submittedName>
</protein>
<reference evidence="2" key="1">
    <citation type="journal article" date="2023" name="G3 (Bethesda)">
        <title>A reference genome for the long-term kleptoplast-retaining sea slug Elysia crispata morphotype clarki.</title>
        <authorList>
            <person name="Eastman K.E."/>
            <person name="Pendleton A.L."/>
            <person name="Shaikh M.A."/>
            <person name="Suttiyut T."/>
            <person name="Ogas R."/>
            <person name="Tomko P."/>
            <person name="Gavelis G."/>
            <person name="Widhalm J.R."/>
            <person name="Wisecaver J.H."/>
        </authorList>
    </citation>
    <scope>NUCLEOTIDE SEQUENCE</scope>
    <source>
        <strain evidence="2">ECLA1</strain>
    </source>
</reference>
<evidence type="ECO:0000313" key="2">
    <source>
        <dbReference type="EMBL" id="KAK3766497.1"/>
    </source>
</evidence>
<evidence type="ECO:0000313" key="3">
    <source>
        <dbReference type="Proteomes" id="UP001283361"/>
    </source>
</evidence>
<evidence type="ECO:0000256" key="1">
    <source>
        <dbReference type="SAM" id="MobiDB-lite"/>
    </source>
</evidence>
<keyword evidence="3" id="KW-1185">Reference proteome</keyword>
<dbReference type="EMBL" id="JAWDGP010004222">
    <property type="protein sequence ID" value="KAK3766497.1"/>
    <property type="molecule type" value="Genomic_DNA"/>
</dbReference>
<dbReference type="Proteomes" id="UP001283361">
    <property type="component" value="Unassembled WGS sequence"/>
</dbReference>
<dbReference type="AlphaFoldDB" id="A0AAE0ZDQ1"/>
<gene>
    <name evidence="2" type="ORF">RRG08_059315</name>
</gene>
<sequence length="121" mass="13549">MKEKANMVEVKEVSTDLTRGVGSQDSQGISTARGSTELTTTRVIRVREVHHCQDDHSSTTRGQGAGHSDQGYDMVQAGQLDLMAGERRYKPKIIHRFILCRLLVRFSPFFSTLVSPAERPF</sequence>
<comment type="caution">
    <text evidence="2">The sequence shown here is derived from an EMBL/GenBank/DDBJ whole genome shotgun (WGS) entry which is preliminary data.</text>
</comment>
<feature type="compositionally biased region" description="Polar residues" evidence="1">
    <location>
        <begin position="15"/>
        <end position="36"/>
    </location>
</feature>